<name>A0ABM7NSL1_9VIRU</name>
<dbReference type="GeneID" id="80558360"/>
<feature type="domain" description="Serine aminopeptidase S33" evidence="1">
    <location>
        <begin position="67"/>
        <end position="174"/>
    </location>
</feature>
<dbReference type="PANTHER" id="PTHR12277">
    <property type="entry name" value="ALPHA/BETA HYDROLASE DOMAIN-CONTAINING PROTEIN"/>
    <property type="match status" value="1"/>
</dbReference>
<dbReference type="InterPro" id="IPR029058">
    <property type="entry name" value="AB_hydrolase_fold"/>
</dbReference>
<dbReference type="SUPFAM" id="SSF53474">
    <property type="entry name" value="alpha/beta-Hydrolases"/>
    <property type="match status" value="1"/>
</dbReference>
<dbReference type="Pfam" id="PF12146">
    <property type="entry name" value="Hydrolase_4"/>
    <property type="match status" value="1"/>
</dbReference>
<dbReference type="InterPro" id="IPR022742">
    <property type="entry name" value="Hydrolase_4"/>
</dbReference>
<reference evidence="2 3" key="1">
    <citation type="submission" date="2021-02" db="EMBL/GenBank/DDBJ databases">
        <title>Cotonvirus japonicus, which uses Golgi apparatus of host cells for its virion factory, phylogenetically links tailed tupanvirus and icosahedral mimivirus.</title>
        <authorList>
            <person name="Takahashi H."/>
            <person name="Fukaya S."/>
            <person name="Song C."/>
            <person name="Murata K."/>
            <person name="Takemura M."/>
        </authorList>
    </citation>
    <scope>NUCLEOTIDE SEQUENCE [LARGE SCALE GENOMIC DNA]</scope>
</reference>
<evidence type="ECO:0000313" key="2">
    <source>
        <dbReference type="EMBL" id="BCS83155.1"/>
    </source>
</evidence>
<evidence type="ECO:0000313" key="3">
    <source>
        <dbReference type="Proteomes" id="UP001321479"/>
    </source>
</evidence>
<organism evidence="2 3">
    <name type="scientific">Cotonvirus japonicus</name>
    <dbReference type="NCBI Taxonomy" id="2811091"/>
    <lineage>
        <taxon>Viruses</taxon>
        <taxon>Varidnaviria</taxon>
        <taxon>Bamfordvirae</taxon>
        <taxon>Nucleocytoviricota</taxon>
        <taxon>Megaviricetes</taxon>
        <taxon>Imitervirales</taxon>
        <taxon>Mimiviridae</taxon>
        <taxon>Megamimivirinae</taxon>
        <taxon>Cotonvirus</taxon>
        <taxon>Cotonvirus japonicum</taxon>
    </lineage>
</organism>
<dbReference type="Proteomes" id="UP001321479">
    <property type="component" value="Segment"/>
</dbReference>
<protein>
    <submittedName>
        <fullName evidence="2">Alpha/beta hydrolase</fullName>
    </submittedName>
</protein>
<dbReference type="PANTHER" id="PTHR12277:SF81">
    <property type="entry name" value="PROTEIN ABHD13"/>
    <property type="match status" value="1"/>
</dbReference>
<dbReference type="RefSeq" id="YP_010841763.1">
    <property type="nucleotide sequence ID" value="NC_079139.1"/>
</dbReference>
<keyword evidence="3" id="KW-1185">Reference proteome</keyword>
<proteinExistence type="predicted"/>
<dbReference type="Gene3D" id="3.40.50.1820">
    <property type="entry name" value="alpha/beta hydrolase"/>
    <property type="match status" value="2"/>
</dbReference>
<dbReference type="GO" id="GO:0016787">
    <property type="term" value="F:hydrolase activity"/>
    <property type="evidence" value="ECO:0007669"/>
    <property type="project" value="UniProtKB-KW"/>
</dbReference>
<accession>A0ABM7NSL1</accession>
<evidence type="ECO:0000259" key="1">
    <source>
        <dbReference type="Pfam" id="PF12146"/>
    </source>
</evidence>
<keyword evidence="2" id="KW-0378">Hydrolase</keyword>
<sequence length="263" mass="30327">MGLVNSIFESVSSIDASIENKIYYPPDTPYELFNELNTDVSKLYVLKTEDDDKVPMVQIRPKYNAFPKKYIVFSHGNGSDIYSMFHYLKKLSNQLNVGIVCYDYVGYGLSRDKIPSEQLCYDSIKSVVKFLQKDYNLDNDSIYLVGQSLGTGITIDFASKNYWATPIILISPYKSICRVVFDTCFVTPIDKFTSLSKLKYINCPIKIFHGESDEVISIEHGREMYNNLKNKIFDPVWFENTGHNDILDNISPQEFMEVLDFDY</sequence>
<dbReference type="EMBL" id="AP024483">
    <property type="protein sequence ID" value="BCS83155.1"/>
    <property type="molecule type" value="Genomic_DNA"/>
</dbReference>